<dbReference type="Gene3D" id="1.10.10.10">
    <property type="entry name" value="Winged helix-like DNA-binding domain superfamily/Winged helix DNA-binding domain"/>
    <property type="match status" value="1"/>
</dbReference>
<keyword evidence="3" id="KW-1133">Transmembrane helix</keyword>
<dbReference type="InterPro" id="IPR036388">
    <property type="entry name" value="WH-like_DNA-bd_sf"/>
</dbReference>
<keyword evidence="2" id="KW-0804">Transcription</keyword>
<comment type="caution">
    <text evidence="5">The sequence shown here is derived from an EMBL/GenBank/DDBJ whole genome shotgun (WGS) entry which is preliminary data.</text>
</comment>
<evidence type="ECO:0000256" key="1">
    <source>
        <dbReference type="ARBA" id="ARBA00023015"/>
    </source>
</evidence>
<keyword evidence="3" id="KW-0472">Membrane</keyword>
<dbReference type="InterPro" id="IPR003018">
    <property type="entry name" value="GAF"/>
</dbReference>
<dbReference type="SMART" id="SM01012">
    <property type="entry name" value="ANTAR"/>
    <property type="match status" value="1"/>
</dbReference>
<organism evidence="5 6">
    <name type="scientific">Streptomyces polyrhachis</name>
    <dbReference type="NCBI Taxonomy" id="1282885"/>
    <lineage>
        <taxon>Bacteria</taxon>
        <taxon>Bacillati</taxon>
        <taxon>Actinomycetota</taxon>
        <taxon>Actinomycetes</taxon>
        <taxon>Kitasatosporales</taxon>
        <taxon>Streptomycetaceae</taxon>
        <taxon>Streptomyces</taxon>
    </lineage>
</organism>
<dbReference type="InterPro" id="IPR005561">
    <property type="entry name" value="ANTAR"/>
</dbReference>
<reference evidence="6" key="1">
    <citation type="journal article" date="2019" name="Int. J. Syst. Evol. Microbiol.">
        <title>The Global Catalogue of Microorganisms (GCM) 10K type strain sequencing project: providing services to taxonomists for standard genome sequencing and annotation.</title>
        <authorList>
            <consortium name="The Broad Institute Genomics Platform"/>
            <consortium name="The Broad Institute Genome Sequencing Center for Infectious Disease"/>
            <person name="Wu L."/>
            <person name="Ma J."/>
        </authorList>
    </citation>
    <scope>NUCLEOTIDE SEQUENCE [LARGE SCALE GENOMIC DNA]</scope>
    <source>
        <strain evidence="6">CGMCC 1.13681</strain>
    </source>
</reference>
<dbReference type="Pfam" id="PF01590">
    <property type="entry name" value="GAF"/>
    <property type="match status" value="1"/>
</dbReference>
<dbReference type="SUPFAM" id="SSF55781">
    <property type="entry name" value="GAF domain-like"/>
    <property type="match status" value="1"/>
</dbReference>
<proteinExistence type="predicted"/>
<evidence type="ECO:0000256" key="2">
    <source>
        <dbReference type="ARBA" id="ARBA00023163"/>
    </source>
</evidence>
<keyword evidence="3" id="KW-0812">Transmembrane</keyword>
<evidence type="ECO:0000313" key="5">
    <source>
        <dbReference type="EMBL" id="MFC7217998.1"/>
    </source>
</evidence>
<keyword evidence="1" id="KW-0805">Transcription regulation</keyword>
<dbReference type="RefSeq" id="WP_386413252.1">
    <property type="nucleotide sequence ID" value="NZ_JBHSZO010000008.1"/>
</dbReference>
<sequence>MASDRMAKALRTLDRDAGSGLAAVCARALDSDGVAVSLVLENSHAELVWCSGPVSASFEDLQFTLGEGPGPDAIRSGAVVQVRDLGRVAAERWPALLPAVGALAVGSVCCFPLVLGAIRLGVLTVIRHPVRALSAGEVDDALVLASALTALVLDGGAGAPRQDGLEAPRVLHRTAVHQATGMISVQLGVPLAEALLRLRAHAYASSRPVNEIAQDVVTRRLRFHDDETGSRPPDGPRG</sequence>
<evidence type="ECO:0000259" key="4">
    <source>
        <dbReference type="SMART" id="SM01012"/>
    </source>
</evidence>
<dbReference type="Proteomes" id="UP001596413">
    <property type="component" value="Unassembled WGS sequence"/>
</dbReference>
<feature type="transmembrane region" description="Helical" evidence="3">
    <location>
        <begin position="95"/>
        <end position="118"/>
    </location>
</feature>
<name>A0ABW2GEN4_9ACTN</name>
<evidence type="ECO:0000313" key="6">
    <source>
        <dbReference type="Proteomes" id="UP001596413"/>
    </source>
</evidence>
<keyword evidence="6" id="KW-1185">Reference proteome</keyword>
<feature type="domain" description="ANTAR" evidence="4">
    <location>
        <begin position="140"/>
        <end position="217"/>
    </location>
</feature>
<protein>
    <submittedName>
        <fullName evidence="5">GAF and ANTAR domain-containing protein</fullName>
    </submittedName>
</protein>
<accession>A0ABW2GEN4</accession>
<dbReference type="InterPro" id="IPR029016">
    <property type="entry name" value="GAF-like_dom_sf"/>
</dbReference>
<dbReference type="Gene3D" id="3.30.450.40">
    <property type="match status" value="1"/>
</dbReference>
<gene>
    <name evidence="5" type="ORF">ACFQLX_07435</name>
</gene>
<evidence type="ECO:0000256" key="3">
    <source>
        <dbReference type="SAM" id="Phobius"/>
    </source>
</evidence>
<dbReference type="EMBL" id="JBHSZO010000008">
    <property type="protein sequence ID" value="MFC7217998.1"/>
    <property type="molecule type" value="Genomic_DNA"/>
</dbReference>
<dbReference type="Pfam" id="PF03861">
    <property type="entry name" value="ANTAR"/>
    <property type="match status" value="1"/>
</dbReference>